<dbReference type="Proteomes" id="UP000693941">
    <property type="component" value="Chromosome"/>
</dbReference>
<dbReference type="RefSeq" id="WP_218261134.1">
    <property type="nucleotide sequence ID" value="NZ_CP077715.1"/>
</dbReference>
<name>A0A8F5BT60_9CREN</name>
<dbReference type="PANTHER" id="PTHR42796">
    <property type="entry name" value="FUMARYLACETOACETATE HYDROLASE DOMAIN-CONTAINING PROTEIN 2A-RELATED"/>
    <property type="match status" value="1"/>
</dbReference>
<gene>
    <name evidence="4" type="ORF">J5U21_00661</name>
</gene>
<dbReference type="GO" id="GO:0003824">
    <property type="term" value="F:catalytic activity"/>
    <property type="evidence" value="ECO:0007669"/>
    <property type="project" value="InterPro"/>
</dbReference>
<dbReference type="GO" id="GO:0046872">
    <property type="term" value="F:metal ion binding"/>
    <property type="evidence" value="ECO:0007669"/>
    <property type="project" value="UniProtKB-KW"/>
</dbReference>
<organism evidence="4 5">
    <name type="scientific">Saccharolobus shibatae</name>
    <dbReference type="NCBI Taxonomy" id="2286"/>
    <lineage>
        <taxon>Archaea</taxon>
        <taxon>Thermoproteota</taxon>
        <taxon>Thermoprotei</taxon>
        <taxon>Sulfolobales</taxon>
        <taxon>Sulfolobaceae</taxon>
        <taxon>Saccharolobus</taxon>
    </lineage>
</organism>
<protein>
    <recommendedName>
        <fullName evidence="3">Fumarylacetoacetase-like C-terminal domain-containing protein</fullName>
    </recommendedName>
</protein>
<dbReference type="AlphaFoldDB" id="A0A8F5BT60"/>
<reference evidence="4" key="1">
    <citation type="journal article" date="2021" name="Environ. Microbiol.">
        <title>New insights into the diversity and evolution of the archaeal mobilome from three complete genomes of Saccharolobus shibatae.</title>
        <authorList>
            <person name="Medvedeva S."/>
            <person name="Brandt D."/>
            <person name="Cvirkaite-Krupovic V."/>
            <person name="Liu Y."/>
            <person name="Severinov K."/>
            <person name="Ishino S."/>
            <person name="Ishino Y."/>
            <person name="Prangishvili D."/>
            <person name="Kalinowski J."/>
            <person name="Krupovic M."/>
        </authorList>
    </citation>
    <scope>NUCLEOTIDE SEQUENCE</scope>
    <source>
        <strain evidence="4">BEU9</strain>
    </source>
</reference>
<evidence type="ECO:0000313" key="5">
    <source>
        <dbReference type="Proteomes" id="UP000693941"/>
    </source>
</evidence>
<dbReference type="GeneID" id="65559193"/>
<dbReference type="EMBL" id="CP077715">
    <property type="protein sequence ID" value="QXJ31012.1"/>
    <property type="molecule type" value="Genomic_DNA"/>
</dbReference>
<accession>A0A8F5BT60</accession>
<evidence type="ECO:0000313" key="4">
    <source>
        <dbReference type="EMBL" id="QXJ31012.1"/>
    </source>
</evidence>
<dbReference type="Pfam" id="PF01557">
    <property type="entry name" value="FAA_hydrolase"/>
    <property type="match status" value="1"/>
</dbReference>
<keyword evidence="2" id="KW-0479">Metal-binding</keyword>
<feature type="domain" description="Fumarylacetoacetase-like C-terminal" evidence="3">
    <location>
        <begin position="55"/>
        <end position="282"/>
    </location>
</feature>
<dbReference type="InterPro" id="IPR011234">
    <property type="entry name" value="Fumarylacetoacetase-like_C"/>
</dbReference>
<dbReference type="PANTHER" id="PTHR42796:SF4">
    <property type="entry name" value="FUMARYLACETOACETATE HYDROLASE DOMAIN-CONTAINING PROTEIN 2A"/>
    <property type="match status" value="1"/>
</dbReference>
<evidence type="ECO:0000256" key="2">
    <source>
        <dbReference type="ARBA" id="ARBA00022723"/>
    </source>
</evidence>
<proteinExistence type="inferred from homology"/>
<sequence>MAKYVSFYVGNVRKLGVVEGDHVYEIRDFGKEEPKGSAYKLGEIVFDIPIQPSAIICTLVNTPRVVGVSTKEEAREMVKSPKFFLKLPTVAIAHKQPILSPEDAIRPEVEIGIIIKTKMKDVPRRNIKDHILGYTVFNDITYPPGTKEDFFYAMRRDPADGVIKKTLYRGTHFRNKVRDTFAPMGPYIVTEEEIGDVNSLRMRSYYNNELIQDGYSSEFIFSIEEILEELSKIVTIPPLSVVSTGSVGYTKAQDASEFHLKPIENALMIAEVEKIGRLENPIKIYKFSLK</sequence>
<comment type="similarity">
    <text evidence="1">Belongs to the FAH family.</text>
</comment>
<evidence type="ECO:0000259" key="3">
    <source>
        <dbReference type="Pfam" id="PF01557"/>
    </source>
</evidence>
<evidence type="ECO:0000256" key="1">
    <source>
        <dbReference type="ARBA" id="ARBA00010211"/>
    </source>
</evidence>
<dbReference type="InterPro" id="IPR051121">
    <property type="entry name" value="FAH"/>
</dbReference>